<dbReference type="Proteomes" id="UP000467214">
    <property type="component" value="Unassembled WGS sequence"/>
</dbReference>
<keyword evidence="1" id="KW-0472">Membrane</keyword>
<feature type="transmembrane region" description="Helical" evidence="1">
    <location>
        <begin position="42"/>
        <end position="64"/>
    </location>
</feature>
<feature type="transmembrane region" description="Helical" evidence="1">
    <location>
        <begin position="101"/>
        <end position="123"/>
    </location>
</feature>
<evidence type="ECO:0000313" key="2">
    <source>
        <dbReference type="EMBL" id="MXR36307.1"/>
    </source>
</evidence>
<sequence>MNPLFSTRTLTLMSAGIAFNMVLGQLASMLKLPIFIDAIGTFVVALLAGPLAALVTGLVTNLIWGVLTSPVAAAFAPVAAVIGLVAGLCARAGGFRSLPRVLLSSLLVTLAVVVVATPIRAYLFGGATGSGADFVVAYMNALGSKLLESVAFTVFGVNLVDKVVSALIAWLLVRGLPERVRAQFPGAAQVR</sequence>
<accession>A0A845BHU9</accession>
<gene>
    <name evidence="2" type="ORF">GQF02_04880</name>
</gene>
<dbReference type="Gene3D" id="1.10.1760.20">
    <property type="match status" value="1"/>
</dbReference>
<keyword evidence="3" id="KW-1185">Reference proteome</keyword>
<keyword evidence="1" id="KW-0812">Transmembrane</keyword>
<reference evidence="2 3" key="1">
    <citation type="submission" date="2019-12" db="EMBL/GenBank/DDBJ databases">
        <title>Neisseriaceae gen. nov. sp. Genome sequencing and assembly.</title>
        <authorList>
            <person name="Liu Z."/>
            <person name="Li A."/>
        </authorList>
    </citation>
    <scope>NUCLEOTIDE SEQUENCE [LARGE SCALE GENOMIC DNA]</scope>
    <source>
        <strain evidence="2 3">B2N2-7</strain>
    </source>
</reference>
<dbReference type="GO" id="GO:0022857">
    <property type="term" value="F:transmembrane transporter activity"/>
    <property type="evidence" value="ECO:0007669"/>
    <property type="project" value="InterPro"/>
</dbReference>
<proteinExistence type="predicted"/>
<organism evidence="2 3">
    <name type="scientific">Craterilacuibacter sinensis</name>
    <dbReference type="NCBI Taxonomy" id="2686017"/>
    <lineage>
        <taxon>Bacteria</taxon>
        <taxon>Pseudomonadati</taxon>
        <taxon>Pseudomonadota</taxon>
        <taxon>Betaproteobacteria</taxon>
        <taxon>Neisseriales</taxon>
        <taxon>Neisseriaceae</taxon>
        <taxon>Craterilacuibacter</taxon>
    </lineage>
</organism>
<feature type="transmembrane region" description="Helical" evidence="1">
    <location>
        <begin position="150"/>
        <end position="173"/>
    </location>
</feature>
<dbReference type="EMBL" id="WSSB01000003">
    <property type="protein sequence ID" value="MXR36307.1"/>
    <property type="molecule type" value="Genomic_DNA"/>
</dbReference>
<comment type="caution">
    <text evidence="2">The sequence shown here is derived from an EMBL/GenBank/DDBJ whole genome shotgun (WGS) entry which is preliminary data.</text>
</comment>
<name>A0A845BHU9_9NEIS</name>
<dbReference type="AlphaFoldDB" id="A0A845BHU9"/>
<protein>
    <submittedName>
        <fullName evidence="2">ECF transporter S component</fullName>
    </submittedName>
</protein>
<evidence type="ECO:0000313" key="3">
    <source>
        <dbReference type="Proteomes" id="UP000467214"/>
    </source>
</evidence>
<dbReference type="RefSeq" id="WP_124735303.1">
    <property type="nucleotide sequence ID" value="NZ_WSSB01000003.1"/>
</dbReference>
<feature type="transmembrane region" description="Helical" evidence="1">
    <location>
        <begin position="12"/>
        <end position="30"/>
    </location>
</feature>
<evidence type="ECO:0000256" key="1">
    <source>
        <dbReference type="SAM" id="Phobius"/>
    </source>
</evidence>
<feature type="transmembrane region" description="Helical" evidence="1">
    <location>
        <begin position="70"/>
        <end position="89"/>
    </location>
</feature>
<keyword evidence="1" id="KW-1133">Transmembrane helix</keyword>